<evidence type="ECO:0008006" key="5">
    <source>
        <dbReference type="Google" id="ProtNLM"/>
    </source>
</evidence>
<gene>
    <name evidence="3" type="ORF">CKF58_02910</name>
</gene>
<keyword evidence="2" id="KW-0238">DNA-binding</keyword>
<dbReference type="Proteomes" id="UP000265916">
    <property type="component" value="Unassembled WGS sequence"/>
</dbReference>
<protein>
    <recommendedName>
        <fullName evidence="5">Integration host factor subunit alpha</fullName>
    </recommendedName>
</protein>
<dbReference type="AlphaFoldDB" id="A0A3A1YLK1"/>
<dbReference type="InterPro" id="IPR010992">
    <property type="entry name" value="IHF-like_DNA-bd_dom_sf"/>
</dbReference>
<dbReference type="SUPFAM" id="SSF47729">
    <property type="entry name" value="IHF-like DNA-binding proteins"/>
    <property type="match status" value="1"/>
</dbReference>
<dbReference type="Gene3D" id="4.10.520.10">
    <property type="entry name" value="IHF-like DNA-binding proteins"/>
    <property type="match status" value="1"/>
</dbReference>
<dbReference type="GO" id="GO:0003677">
    <property type="term" value="F:DNA binding"/>
    <property type="evidence" value="ECO:0007669"/>
    <property type="project" value="UniProtKB-KW"/>
</dbReference>
<dbReference type="OrthoDB" id="5679189at2"/>
<dbReference type="InterPro" id="IPR000119">
    <property type="entry name" value="Hist_DNA-bd"/>
</dbReference>
<dbReference type="RefSeq" id="WP_119530769.1">
    <property type="nucleotide sequence ID" value="NZ_JBHSSP010000039.1"/>
</dbReference>
<name>A0A3A1YLK1_9GAMM</name>
<proteinExistence type="inferred from homology"/>
<evidence type="ECO:0000313" key="3">
    <source>
        <dbReference type="EMBL" id="RIY39032.1"/>
    </source>
</evidence>
<reference evidence="3 4" key="1">
    <citation type="submission" date="2017-08" db="EMBL/GenBank/DDBJ databases">
        <title>Reclassification of Bisgaard taxon 37 and 44.</title>
        <authorList>
            <person name="Christensen H."/>
        </authorList>
    </citation>
    <scope>NUCLEOTIDE SEQUENCE [LARGE SCALE GENOMIC DNA]</scope>
    <source>
        <strain evidence="3 4">111</strain>
    </source>
</reference>
<comment type="similarity">
    <text evidence="1">Belongs to the bacterial histone-like protein family.</text>
</comment>
<keyword evidence="4" id="KW-1185">Reference proteome</keyword>
<evidence type="ECO:0000313" key="4">
    <source>
        <dbReference type="Proteomes" id="UP000265916"/>
    </source>
</evidence>
<comment type="caution">
    <text evidence="3">The sequence shown here is derived from an EMBL/GenBank/DDBJ whole genome shotgun (WGS) entry which is preliminary data.</text>
</comment>
<accession>A0A3A1YLK1</accession>
<organism evidence="3 4">
    <name type="scientific">Psittacicella hinzii</name>
    <dbReference type="NCBI Taxonomy" id="2028575"/>
    <lineage>
        <taxon>Bacteria</taxon>
        <taxon>Pseudomonadati</taxon>
        <taxon>Pseudomonadota</taxon>
        <taxon>Gammaproteobacteria</taxon>
        <taxon>Pasteurellales</taxon>
        <taxon>Psittacicellaceae</taxon>
        <taxon>Psittacicella</taxon>
    </lineage>
</organism>
<dbReference type="EMBL" id="NRJG01000044">
    <property type="protein sequence ID" value="RIY39032.1"/>
    <property type="molecule type" value="Genomic_DNA"/>
</dbReference>
<dbReference type="GO" id="GO:0030527">
    <property type="term" value="F:structural constituent of chromatin"/>
    <property type="evidence" value="ECO:0007669"/>
    <property type="project" value="InterPro"/>
</dbReference>
<dbReference type="Pfam" id="PF00216">
    <property type="entry name" value="Bac_DNA_binding"/>
    <property type="match status" value="1"/>
</dbReference>
<evidence type="ECO:0000256" key="1">
    <source>
        <dbReference type="ARBA" id="ARBA00010529"/>
    </source>
</evidence>
<evidence type="ECO:0000256" key="2">
    <source>
        <dbReference type="ARBA" id="ARBA00023125"/>
    </source>
</evidence>
<sequence length="129" mass="15077">MSDQEFNLHETLHTKEFVKFLKEYYGKSGYRHLKQIAGTEVVTREFFEIVIDTIREVILSGHKMRLNGFGIFQTKYRPEREFTNPLSGKQSIAPSHVGVLFTVSQRAKQVLNSEKRLLAALRTQYENKR</sequence>